<dbReference type="Gene3D" id="3.30.1360.20">
    <property type="entry name" value="Transcriptional coactivator/pterin dehydratase"/>
    <property type="match status" value="1"/>
</dbReference>
<dbReference type="GO" id="GO:0008124">
    <property type="term" value="F:4-alpha-hydroxytetrahydrobiopterin dehydratase activity"/>
    <property type="evidence" value="ECO:0007669"/>
    <property type="project" value="UniProtKB-EC"/>
</dbReference>
<proteinExistence type="inferred from homology"/>
<comment type="similarity">
    <text evidence="2 4">Belongs to the pterin-4-alpha-carbinolamine dehydratase family.</text>
</comment>
<protein>
    <recommendedName>
        <fullName evidence="4">Putative pterin-4-alpha-carbinolamine dehydratase</fullName>
        <shortName evidence="4">PHS</shortName>
        <ecNumber evidence="4">4.2.1.96</ecNumber>
    </recommendedName>
    <alternativeName>
        <fullName evidence="4">4-alpha-hydroxy-tetrahydropterin dehydratase</fullName>
    </alternativeName>
    <alternativeName>
        <fullName evidence="4">Pterin carbinolamine dehydratase</fullName>
        <shortName evidence="4">PCD</shortName>
    </alternativeName>
</protein>
<evidence type="ECO:0000313" key="5">
    <source>
        <dbReference type="EMBL" id="WXG66794.1"/>
    </source>
</evidence>
<dbReference type="RefSeq" id="WP_338886237.1">
    <property type="nucleotide sequence ID" value="NZ_CP147846.1"/>
</dbReference>
<accession>A0ABZ2PD88</accession>
<comment type="catalytic activity">
    <reaction evidence="1 4">
        <text>(4aS,6R)-4a-hydroxy-L-erythro-5,6,7,8-tetrahydrobiopterin = (6R)-L-erythro-6,7-dihydrobiopterin + H2O</text>
        <dbReference type="Rhea" id="RHEA:11920"/>
        <dbReference type="ChEBI" id="CHEBI:15377"/>
        <dbReference type="ChEBI" id="CHEBI:15642"/>
        <dbReference type="ChEBI" id="CHEBI:43120"/>
        <dbReference type="EC" id="4.2.1.96"/>
    </reaction>
</comment>
<dbReference type="SUPFAM" id="SSF55248">
    <property type="entry name" value="PCD-like"/>
    <property type="match status" value="1"/>
</dbReference>
<evidence type="ECO:0000256" key="2">
    <source>
        <dbReference type="ARBA" id="ARBA00006472"/>
    </source>
</evidence>
<dbReference type="EC" id="4.2.1.96" evidence="4"/>
<dbReference type="EMBL" id="CP147846">
    <property type="protein sequence ID" value="WXG66794.1"/>
    <property type="molecule type" value="Genomic_DNA"/>
</dbReference>
<dbReference type="NCBIfam" id="NF002017">
    <property type="entry name" value="PRK00823.1-2"/>
    <property type="match status" value="1"/>
</dbReference>
<dbReference type="PANTHER" id="PTHR12599:SF0">
    <property type="entry name" value="PTERIN-4-ALPHA-CARBINOLAMINE DEHYDRATASE"/>
    <property type="match status" value="1"/>
</dbReference>
<dbReference type="InterPro" id="IPR036428">
    <property type="entry name" value="PCD_sf"/>
</dbReference>
<evidence type="ECO:0000256" key="1">
    <source>
        <dbReference type="ARBA" id="ARBA00001554"/>
    </source>
</evidence>
<dbReference type="Pfam" id="PF01329">
    <property type="entry name" value="Pterin_4a"/>
    <property type="match status" value="1"/>
</dbReference>
<sequence>MTELLSNAEIDDALTGLPEWTLDNRSITRTVELPTFPVAIEFVSRVAAAAEAADHHPDIDIRWRKLHFTLSTHSAGGLTQKDVRLAHEIDSLLPDD</sequence>
<gene>
    <name evidence="5" type="ORF">WDS16_16080</name>
</gene>
<evidence type="ECO:0000256" key="3">
    <source>
        <dbReference type="ARBA" id="ARBA00023239"/>
    </source>
</evidence>
<dbReference type="PANTHER" id="PTHR12599">
    <property type="entry name" value="PTERIN-4-ALPHA-CARBINOLAMINE DEHYDRATASE"/>
    <property type="match status" value="1"/>
</dbReference>
<dbReference type="InterPro" id="IPR001533">
    <property type="entry name" value="Pterin_deHydtase"/>
</dbReference>
<organism evidence="5 6">
    <name type="scientific">Rhodococcus sovatensis</name>
    <dbReference type="NCBI Taxonomy" id="1805840"/>
    <lineage>
        <taxon>Bacteria</taxon>
        <taxon>Bacillati</taxon>
        <taxon>Actinomycetota</taxon>
        <taxon>Actinomycetes</taxon>
        <taxon>Mycobacteriales</taxon>
        <taxon>Nocardiaceae</taxon>
        <taxon>Rhodococcus</taxon>
    </lineage>
</organism>
<dbReference type="HAMAP" id="MF_00434">
    <property type="entry name" value="Pterin_4_alpha"/>
    <property type="match status" value="1"/>
</dbReference>
<dbReference type="CDD" id="cd00488">
    <property type="entry name" value="PCD_DCoH"/>
    <property type="match status" value="1"/>
</dbReference>
<keyword evidence="3 4" id="KW-0456">Lyase</keyword>
<evidence type="ECO:0000313" key="6">
    <source>
        <dbReference type="Proteomes" id="UP001432000"/>
    </source>
</evidence>
<reference evidence="5 6" key="1">
    <citation type="submission" date="2024-03" db="EMBL/GenBank/DDBJ databases">
        <title>Natural products discovery in diverse microorganisms through a two-stage MS feature dereplication strategy.</title>
        <authorList>
            <person name="Zhang R."/>
        </authorList>
    </citation>
    <scope>NUCLEOTIDE SEQUENCE [LARGE SCALE GENOMIC DNA]</scope>
    <source>
        <strain evidence="5 6">18930</strain>
    </source>
</reference>
<name>A0ABZ2PD88_9NOCA</name>
<evidence type="ECO:0000256" key="4">
    <source>
        <dbReference type="HAMAP-Rule" id="MF_00434"/>
    </source>
</evidence>
<dbReference type="Proteomes" id="UP001432000">
    <property type="component" value="Chromosome"/>
</dbReference>
<keyword evidence="6" id="KW-1185">Reference proteome</keyword>